<evidence type="ECO:0000313" key="3">
    <source>
        <dbReference type="Proteomes" id="UP000298030"/>
    </source>
</evidence>
<evidence type="ECO:0000256" key="1">
    <source>
        <dbReference type="SAM" id="MobiDB-lite"/>
    </source>
</evidence>
<accession>A0A4Y7SEH8</accession>
<keyword evidence="3" id="KW-1185">Reference proteome</keyword>
<reference evidence="2 3" key="1">
    <citation type="journal article" date="2019" name="Nat. Ecol. Evol.">
        <title>Megaphylogeny resolves global patterns of mushroom evolution.</title>
        <authorList>
            <person name="Varga T."/>
            <person name="Krizsan K."/>
            <person name="Foldi C."/>
            <person name="Dima B."/>
            <person name="Sanchez-Garcia M."/>
            <person name="Sanchez-Ramirez S."/>
            <person name="Szollosi G.J."/>
            <person name="Szarkandi J.G."/>
            <person name="Papp V."/>
            <person name="Albert L."/>
            <person name="Andreopoulos W."/>
            <person name="Angelini C."/>
            <person name="Antonin V."/>
            <person name="Barry K.W."/>
            <person name="Bougher N.L."/>
            <person name="Buchanan P."/>
            <person name="Buyck B."/>
            <person name="Bense V."/>
            <person name="Catcheside P."/>
            <person name="Chovatia M."/>
            <person name="Cooper J."/>
            <person name="Damon W."/>
            <person name="Desjardin D."/>
            <person name="Finy P."/>
            <person name="Geml J."/>
            <person name="Haridas S."/>
            <person name="Hughes K."/>
            <person name="Justo A."/>
            <person name="Karasinski D."/>
            <person name="Kautmanova I."/>
            <person name="Kiss B."/>
            <person name="Kocsube S."/>
            <person name="Kotiranta H."/>
            <person name="LaButti K.M."/>
            <person name="Lechner B.E."/>
            <person name="Liimatainen K."/>
            <person name="Lipzen A."/>
            <person name="Lukacs Z."/>
            <person name="Mihaltcheva S."/>
            <person name="Morgado L.N."/>
            <person name="Niskanen T."/>
            <person name="Noordeloos M.E."/>
            <person name="Ohm R.A."/>
            <person name="Ortiz-Santana B."/>
            <person name="Ovrebo C."/>
            <person name="Racz N."/>
            <person name="Riley R."/>
            <person name="Savchenko A."/>
            <person name="Shiryaev A."/>
            <person name="Soop K."/>
            <person name="Spirin V."/>
            <person name="Szebenyi C."/>
            <person name="Tomsovsky M."/>
            <person name="Tulloss R.E."/>
            <person name="Uehling J."/>
            <person name="Grigoriev I.V."/>
            <person name="Vagvolgyi C."/>
            <person name="Papp T."/>
            <person name="Martin F.M."/>
            <person name="Miettinen O."/>
            <person name="Hibbett D.S."/>
            <person name="Nagy L.G."/>
        </authorList>
    </citation>
    <scope>NUCLEOTIDE SEQUENCE [LARGE SCALE GENOMIC DNA]</scope>
    <source>
        <strain evidence="2 3">FP101781</strain>
    </source>
</reference>
<feature type="region of interest" description="Disordered" evidence="1">
    <location>
        <begin position="298"/>
        <end position="351"/>
    </location>
</feature>
<proteinExistence type="predicted"/>
<evidence type="ECO:0008006" key="4">
    <source>
        <dbReference type="Google" id="ProtNLM"/>
    </source>
</evidence>
<feature type="region of interest" description="Disordered" evidence="1">
    <location>
        <begin position="625"/>
        <end position="647"/>
    </location>
</feature>
<evidence type="ECO:0000313" key="2">
    <source>
        <dbReference type="EMBL" id="TEB20224.1"/>
    </source>
</evidence>
<dbReference type="AlphaFoldDB" id="A0A4Y7SEH8"/>
<sequence length="1238" mass="136598">MASPRPISRGWLTGYGFATSLPTSTETLASLIPEPHPLHTLARCLDELECAIPTGRDGMFSLACCIYRVTGIEVVGGTSGPFSPRQVDHEAMALVVASYRVIDAYLQINRSLPSASSKYQRSSHSRGPHVVDDWVELAQSFAALMRRGGACTVEPDSSSSSLPVPGNSQAAALLKRMIVSGRNATIWRIFSNIYSCATFLVSLCEPTSVQEPFTIAQTRYDQEDVDAGVDLGGNDKPLKMTEVEQAIFFSIFEIAFAGGCCSHSLLRSVDVIECQLADRTLAFPHWFLPPPQVRYLGPIPDNPLASPEGNFVDEDESGRPTKRRRTDSPDRRPAEDSLPGGPPSNPLQAPAASVPLMPLNLEIQSTACMAAYPTQVSSMLSHSLAPFHLPLDHPAQPTWTTLGPHQQLGLEVPDEPAPRQTSCDPTPPNFTLHLDFHSTSMAAAPASPRCWPPPPHDSPSGSVRGTDPNLPPTSRSPSRNSSRLSSPPPTPPGSPSRPSPPTDDNEVPPGPNPSPGRTRDDPKPKDGNSKDGKKDGHGDGQKDGKKGPKKDAKKDRNPNPKHKKDKKEGKGGDKGKGVEKPEGNGSHGGKMGRSSVSAQVKLLTTEELEDIFEDLNITDDSQPAHRVTAKGTSFTPTGKGPLPPKKLRRVLSDTPFKVYDIDGVEEDYYPAVPRKEMAILKKFFKALESFYVGGKPRHVSCPEDSVFGRITRKDDEAITMTPDALRLAFQKQYLVVRGAPPTRIPQFDKRQLSKAHPLHCPVSILDYSLDDEERGNQGDDDEASAREVEGTLTQVLEEHEKGDNGKILNVLDIKRDGAITEHPFFSDVQAYRETKNVPLPSDKFDFPIHDHSWHLVATKDARHGWHVDPAGLCTYIEVVAGLKLWAVAVPPPESQKTRVAFFGDFNRFFKKWLQDQANGERWRIEAVLLRAGDKLFFDALCVHMVITVASAICSGGHFYCGTKMTETAASKILSLLMENTITNTAHTRSQHLLQLQAIHHFDRLLCHGITTGFPELGYEIDRFSDWHSFTMFHVLTTLGPALDPRFFPSHRNWGQASEYDCLMLAYGRGASLRTMAHLGQAGCLKLIIPGRRGFINACEYFEDVLLKQAILFVRAFDAAQAENTPEFSKLRADIDRPHLLRMLREALSHNAELLTQFNKYLEGPEFLNPSAEVMAVPLPPLGAQCLKISKMTAGRPITYKHNPDHMIRRGLTPTLHPILRRYHQEVVVVKKEHKDRQL</sequence>
<dbReference type="SUPFAM" id="SSF51197">
    <property type="entry name" value="Clavaminate synthase-like"/>
    <property type="match status" value="1"/>
</dbReference>
<feature type="compositionally biased region" description="Basic and acidic residues" evidence="1">
    <location>
        <begin position="326"/>
        <end position="335"/>
    </location>
</feature>
<comment type="caution">
    <text evidence="2">The sequence shown here is derived from an EMBL/GenBank/DDBJ whole genome shotgun (WGS) entry which is preliminary data.</text>
</comment>
<dbReference type="EMBL" id="QPFP01000149">
    <property type="protein sequence ID" value="TEB20224.1"/>
    <property type="molecule type" value="Genomic_DNA"/>
</dbReference>
<protein>
    <recommendedName>
        <fullName evidence="4">JmjC domain-containing protein</fullName>
    </recommendedName>
</protein>
<feature type="compositionally biased region" description="Basic and acidic residues" evidence="1">
    <location>
        <begin position="566"/>
        <end position="582"/>
    </location>
</feature>
<feature type="compositionally biased region" description="Low complexity" evidence="1">
    <location>
        <begin position="472"/>
        <end position="485"/>
    </location>
</feature>
<dbReference type="OrthoDB" id="3067857at2759"/>
<dbReference type="STRING" id="71717.A0A4Y7SEH8"/>
<feature type="compositionally biased region" description="Pro residues" evidence="1">
    <location>
        <begin position="486"/>
        <end position="501"/>
    </location>
</feature>
<dbReference type="Gene3D" id="2.60.120.650">
    <property type="entry name" value="Cupin"/>
    <property type="match status" value="1"/>
</dbReference>
<feature type="region of interest" description="Disordered" evidence="1">
    <location>
        <begin position="402"/>
        <end position="595"/>
    </location>
</feature>
<gene>
    <name evidence="2" type="ORF">FA13DRAFT_1717975</name>
</gene>
<feature type="compositionally biased region" description="Basic and acidic residues" evidence="1">
    <location>
        <begin position="517"/>
        <end position="558"/>
    </location>
</feature>
<dbReference type="Proteomes" id="UP000298030">
    <property type="component" value="Unassembled WGS sequence"/>
</dbReference>
<name>A0A4Y7SEH8_COPMI</name>
<organism evidence="2 3">
    <name type="scientific">Coprinellus micaceus</name>
    <name type="common">Glistening ink-cap mushroom</name>
    <name type="synonym">Coprinus micaceus</name>
    <dbReference type="NCBI Taxonomy" id="71717"/>
    <lineage>
        <taxon>Eukaryota</taxon>
        <taxon>Fungi</taxon>
        <taxon>Dikarya</taxon>
        <taxon>Basidiomycota</taxon>
        <taxon>Agaricomycotina</taxon>
        <taxon>Agaricomycetes</taxon>
        <taxon>Agaricomycetidae</taxon>
        <taxon>Agaricales</taxon>
        <taxon>Agaricineae</taxon>
        <taxon>Psathyrellaceae</taxon>
        <taxon>Coprinellus</taxon>
    </lineage>
</organism>